<proteinExistence type="predicted"/>
<reference evidence="2 3" key="1">
    <citation type="submission" date="2013-02" db="EMBL/GenBank/DDBJ databases">
        <title>Genome sequence of Candida maltosa Xu316, a potential industrial strain for xylitol and ethanol production.</title>
        <authorList>
            <person name="Yu J."/>
            <person name="Wang Q."/>
            <person name="Geng X."/>
            <person name="Bao W."/>
            <person name="He P."/>
            <person name="Cai J."/>
        </authorList>
    </citation>
    <scope>NUCLEOTIDE SEQUENCE [LARGE SCALE GENOMIC DNA]</scope>
    <source>
        <strain evidence="3">Xu316</strain>
    </source>
</reference>
<sequence length="102" mass="11076">MLDFKSNETERRGGSTYSDRPGQGFGRDDDDRPSGGFYTEQSRTRSDRPSSGGGLGGQQFSGPGGYDSNRPTSSGYGESSNDDERRNQGSTKFGSGRQFDRD</sequence>
<feature type="region of interest" description="Disordered" evidence="1">
    <location>
        <begin position="1"/>
        <end position="102"/>
    </location>
</feature>
<evidence type="ECO:0000256" key="1">
    <source>
        <dbReference type="SAM" id="MobiDB-lite"/>
    </source>
</evidence>
<evidence type="ECO:0000313" key="2">
    <source>
        <dbReference type="EMBL" id="EMG49682.1"/>
    </source>
</evidence>
<keyword evidence="3" id="KW-1185">Reference proteome</keyword>
<feature type="compositionally biased region" description="Gly residues" evidence="1">
    <location>
        <begin position="51"/>
        <end position="65"/>
    </location>
</feature>
<gene>
    <name evidence="2" type="ORF">G210_5489</name>
</gene>
<feature type="non-terminal residue" evidence="2">
    <location>
        <position position="1"/>
    </location>
</feature>
<name>M3HQD4_CANMX</name>
<accession>M3HQD4</accession>
<feature type="compositionally biased region" description="Polar residues" evidence="1">
    <location>
        <begin position="69"/>
        <end position="79"/>
    </location>
</feature>
<protein>
    <submittedName>
        <fullName evidence="2">Translation initiation factor IF-2</fullName>
    </submittedName>
</protein>
<keyword evidence="2" id="KW-0396">Initiation factor</keyword>
<evidence type="ECO:0000313" key="3">
    <source>
        <dbReference type="Proteomes" id="UP000011777"/>
    </source>
</evidence>
<dbReference type="GO" id="GO:0003743">
    <property type="term" value="F:translation initiation factor activity"/>
    <property type="evidence" value="ECO:0007669"/>
    <property type="project" value="UniProtKB-KW"/>
</dbReference>
<organism evidence="2 3">
    <name type="scientific">Candida maltosa (strain Xu316)</name>
    <name type="common">Yeast</name>
    <dbReference type="NCBI Taxonomy" id="1245528"/>
    <lineage>
        <taxon>Eukaryota</taxon>
        <taxon>Fungi</taxon>
        <taxon>Dikarya</taxon>
        <taxon>Ascomycota</taxon>
        <taxon>Saccharomycotina</taxon>
        <taxon>Pichiomycetes</taxon>
        <taxon>Debaryomycetaceae</taxon>
        <taxon>Candida/Lodderomyces clade</taxon>
        <taxon>Candida</taxon>
    </lineage>
</organism>
<comment type="caution">
    <text evidence="2">The sequence shown here is derived from an EMBL/GenBank/DDBJ whole genome shotgun (WGS) entry which is preliminary data.</text>
</comment>
<feature type="compositionally biased region" description="Basic and acidic residues" evidence="1">
    <location>
        <begin position="1"/>
        <end position="13"/>
    </location>
</feature>
<dbReference type="EMBL" id="AOGT01000522">
    <property type="protein sequence ID" value="EMG49682.1"/>
    <property type="molecule type" value="Genomic_DNA"/>
</dbReference>
<dbReference type="HOGENOM" id="CLU_2549070_0_0_1"/>
<dbReference type="AlphaFoldDB" id="M3HQD4"/>
<dbReference type="Proteomes" id="UP000011777">
    <property type="component" value="Unassembled WGS sequence"/>
</dbReference>
<keyword evidence="2" id="KW-0648">Protein biosynthesis</keyword>